<feature type="domain" description="Low molecular weight protein antigen 6 PH" evidence="2">
    <location>
        <begin position="64"/>
        <end position="117"/>
    </location>
</feature>
<dbReference type="EMBL" id="PVZC01000013">
    <property type="protein sequence ID" value="PRX91835.1"/>
    <property type="molecule type" value="Genomic_DNA"/>
</dbReference>
<dbReference type="Pfam" id="PF10756">
    <property type="entry name" value="bPH_6"/>
    <property type="match status" value="1"/>
</dbReference>
<dbReference type="AlphaFoldDB" id="A0A2T0PSH2"/>
<evidence type="ECO:0000313" key="4">
    <source>
        <dbReference type="Proteomes" id="UP000237846"/>
    </source>
</evidence>
<sequence length="182" mass="19350">MTSTEQGRPEVFRSVPAVLMSWIWVLIAALNLVDLAVRGDDHLALLAAALILASVGVVYVLFLRPRVRVEPGGLRVVNPLRTAYVPWAALDSVDVTDVLRVRTDDGRTIRAWALRERMRSRRPRPGARPTVPAAAERRIAEAAAQGRAAGAGDAATAVSWSVPALAALGGPVLALLVVLALG</sequence>
<gene>
    <name evidence="3" type="ORF">CLV72_11320</name>
</gene>
<dbReference type="Proteomes" id="UP000237846">
    <property type="component" value="Unassembled WGS sequence"/>
</dbReference>
<name>A0A2T0PSH2_9ACTN</name>
<proteinExistence type="predicted"/>
<dbReference type="InterPro" id="IPR019692">
    <property type="entry name" value="CFP-6_PH"/>
</dbReference>
<organism evidence="3 4">
    <name type="scientific">Allonocardiopsis opalescens</name>
    <dbReference type="NCBI Taxonomy" id="1144618"/>
    <lineage>
        <taxon>Bacteria</taxon>
        <taxon>Bacillati</taxon>
        <taxon>Actinomycetota</taxon>
        <taxon>Actinomycetes</taxon>
        <taxon>Streptosporangiales</taxon>
        <taxon>Allonocardiopsis</taxon>
    </lineage>
</organism>
<keyword evidence="4" id="KW-1185">Reference proteome</keyword>
<comment type="caution">
    <text evidence="3">The sequence shown here is derived from an EMBL/GenBank/DDBJ whole genome shotgun (WGS) entry which is preliminary data.</text>
</comment>
<feature type="transmembrane region" description="Helical" evidence="1">
    <location>
        <begin position="43"/>
        <end position="62"/>
    </location>
</feature>
<keyword evidence="1" id="KW-0472">Membrane</keyword>
<feature type="transmembrane region" description="Helical" evidence="1">
    <location>
        <begin position="15"/>
        <end position="36"/>
    </location>
</feature>
<feature type="transmembrane region" description="Helical" evidence="1">
    <location>
        <begin position="160"/>
        <end position="181"/>
    </location>
</feature>
<accession>A0A2T0PSH2</accession>
<protein>
    <submittedName>
        <fullName evidence="3">PH (Pleckstrin Homology) domain-containing protein</fullName>
    </submittedName>
</protein>
<evidence type="ECO:0000313" key="3">
    <source>
        <dbReference type="EMBL" id="PRX91835.1"/>
    </source>
</evidence>
<keyword evidence="1" id="KW-1133">Transmembrane helix</keyword>
<evidence type="ECO:0000256" key="1">
    <source>
        <dbReference type="SAM" id="Phobius"/>
    </source>
</evidence>
<keyword evidence="1" id="KW-0812">Transmembrane</keyword>
<reference evidence="3 4" key="1">
    <citation type="submission" date="2018-03" db="EMBL/GenBank/DDBJ databases">
        <title>Genomic Encyclopedia of Archaeal and Bacterial Type Strains, Phase II (KMG-II): from individual species to whole genera.</title>
        <authorList>
            <person name="Goeker M."/>
        </authorList>
    </citation>
    <scope>NUCLEOTIDE SEQUENCE [LARGE SCALE GENOMIC DNA]</scope>
    <source>
        <strain evidence="3 4">DSM 45601</strain>
    </source>
</reference>
<evidence type="ECO:0000259" key="2">
    <source>
        <dbReference type="Pfam" id="PF10756"/>
    </source>
</evidence>
<dbReference type="RefSeq" id="WP_245930531.1">
    <property type="nucleotide sequence ID" value="NZ_PVZC01000013.1"/>
</dbReference>